<gene>
    <name evidence="1" type="ORF">AFUS01_LOCUS24200</name>
</gene>
<keyword evidence="2" id="KW-1185">Reference proteome</keyword>
<feature type="non-terminal residue" evidence="1">
    <location>
        <position position="1"/>
    </location>
</feature>
<accession>A0A8J2L0X8</accession>
<comment type="caution">
    <text evidence="1">The sequence shown here is derived from an EMBL/GenBank/DDBJ whole genome shotgun (WGS) entry which is preliminary data.</text>
</comment>
<protein>
    <submittedName>
        <fullName evidence="1">Uncharacterized protein</fullName>
    </submittedName>
</protein>
<dbReference type="Proteomes" id="UP000708208">
    <property type="component" value="Unassembled WGS sequence"/>
</dbReference>
<proteinExistence type="predicted"/>
<reference evidence="1" key="1">
    <citation type="submission" date="2021-06" db="EMBL/GenBank/DDBJ databases">
        <authorList>
            <person name="Hodson N. C."/>
            <person name="Mongue J. A."/>
            <person name="Jaron S. K."/>
        </authorList>
    </citation>
    <scope>NUCLEOTIDE SEQUENCE</scope>
</reference>
<dbReference type="AlphaFoldDB" id="A0A8J2L0X8"/>
<dbReference type="EMBL" id="CAJVCH010299356">
    <property type="protein sequence ID" value="CAG7785583.1"/>
    <property type="molecule type" value="Genomic_DNA"/>
</dbReference>
<evidence type="ECO:0000313" key="2">
    <source>
        <dbReference type="Proteomes" id="UP000708208"/>
    </source>
</evidence>
<organism evidence="1 2">
    <name type="scientific">Allacma fusca</name>
    <dbReference type="NCBI Taxonomy" id="39272"/>
    <lineage>
        <taxon>Eukaryota</taxon>
        <taxon>Metazoa</taxon>
        <taxon>Ecdysozoa</taxon>
        <taxon>Arthropoda</taxon>
        <taxon>Hexapoda</taxon>
        <taxon>Collembola</taxon>
        <taxon>Symphypleona</taxon>
        <taxon>Sminthuridae</taxon>
        <taxon>Allacma</taxon>
    </lineage>
</organism>
<evidence type="ECO:0000313" key="1">
    <source>
        <dbReference type="EMBL" id="CAG7785583.1"/>
    </source>
</evidence>
<sequence>AVTTHWIPWPGGTTMMDVSFLEMTLRVFSAPVTLDSLRPQTAPRPG</sequence>
<name>A0A8J2L0X8_9HEXA</name>